<comment type="caution">
    <text evidence="13">Lacks conserved residue(s) required for the propagation of feature annotation.</text>
</comment>
<evidence type="ECO:0000313" key="15">
    <source>
        <dbReference type="EMBL" id="AXN01992.1"/>
    </source>
</evidence>
<accession>A0A346DZ37</accession>
<evidence type="ECO:0000256" key="3">
    <source>
        <dbReference type="ARBA" id="ARBA00022490"/>
    </source>
</evidence>
<comment type="subcellular location">
    <subcellularLocation>
        <location evidence="1 13">Cytoplasm</location>
    </subcellularLocation>
</comment>
<comment type="function">
    <text evidence="13">Cell wall formation. Adds enolpyruvyl to UDP-N-acetylglucosamine.</text>
</comment>
<keyword evidence="4 13" id="KW-0132">Cell division</keyword>
<organism evidence="15 16">
    <name type="scientific">Candidatus Purcelliella pentastirinorum</name>
    <dbReference type="NCBI Taxonomy" id="472834"/>
    <lineage>
        <taxon>Bacteria</taxon>
        <taxon>Pseudomonadati</taxon>
        <taxon>Pseudomonadota</taxon>
        <taxon>Gammaproteobacteria</taxon>
        <taxon>Enterobacterales</taxon>
        <taxon>Enterobacteriaceae</taxon>
        <taxon>Candidatus Purcelliella</taxon>
    </lineage>
</organism>
<dbReference type="PANTHER" id="PTHR43783:SF1">
    <property type="entry name" value="UDP-N-ACETYLGLUCOSAMINE 1-CARBOXYVINYLTRANSFERASE"/>
    <property type="match status" value="1"/>
</dbReference>
<feature type="domain" description="Enolpyruvate transferase" evidence="14">
    <location>
        <begin position="11"/>
        <end position="409"/>
    </location>
</feature>
<dbReference type="Proteomes" id="UP000256856">
    <property type="component" value="Chromosome"/>
</dbReference>
<evidence type="ECO:0000256" key="1">
    <source>
        <dbReference type="ARBA" id="ARBA00004496"/>
    </source>
</evidence>
<evidence type="ECO:0000256" key="10">
    <source>
        <dbReference type="ARBA" id="ARBA00023317"/>
    </source>
</evidence>
<dbReference type="InterPro" id="IPR001986">
    <property type="entry name" value="Enolpyruvate_Tfrase_dom"/>
</dbReference>
<evidence type="ECO:0000256" key="12">
    <source>
        <dbReference type="ARBA" id="ARBA00047527"/>
    </source>
</evidence>
<feature type="binding site" evidence="13">
    <location>
        <position position="330"/>
    </location>
    <ligand>
        <name>UDP-N-acetyl-alpha-D-glucosamine</name>
        <dbReference type="ChEBI" id="CHEBI:57705"/>
    </ligand>
</feature>
<dbReference type="InterPro" id="IPR013792">
    <property type="entry name" value="RNA3'P_cycl/enolpyr_Trfase_a/b"/>
</dbReference>
<comment type="catalytic activity">
    <reaction evidence="12 13">
        <text>phosphoenolpyruvate + UDP-N-acetyl-alpha-D-glucosamine = UDP-N-acetyl-3-O-(1-carboxyvinyl)-alpha-D-glucosamine + phosphate</text>
        <dbReference type="Rhea" id="RHEA:18681"/>
        <dbReference type="ChEBI" id="CHEBI:43474"/>
        <dbReference type="ChEBI" id="CHEBI:57705"/>
        <dbReference type="ChEBI" id="CHEBI:58702"/>
        <dbReference type="ChEBI" id="CHEBI:68483"/>
        <dbReference type="EC" id="2.5.1.7"/>
    </reaction>
</comment>
<evidence type="ECO:0000256" key="6">
    <source>
        <dbReference type="ARBA" id="ARBA00022960"/>
    </source>
</evidence>
<dbReference type="EMBL" id="CP028374">
    <property type="protein sequence ID" value="AXN01992.1"/>
    <property type="molecule type" value="Genomic_DNA"/>
</dbReference>
<dbReference type="CDD" id="cd01555">
    <property type="entry name" value="UdpNAET"/>
    <property type="match status" value="1"/>
</dbReference>
<dbReference type="GO" id="GO:0008760">
    <property type="term" value="F:UDP-N-acetylglucosamine 1-carboxyvinyltransferase activity"/>
    <property type="evidence" value="ECO:0007669"/>
    <property type="project" value="UniProtKB-UniRule"/>
</dbReference>
<keyword evidence="3 13" id="KW-0963">Cytoplasm</keyword>
<feature type="binding site" evidence="13">
    <location>
        <begin position="25"/>
        <end position="26"/>
    </location>
    <ligand>
        <name>phosphoenolpyruvate</name>
        <dbReference type="ChEBI" id="CHEBI:58702"/>
    </ligand>
</feature>
<evidence type="ECO:0000256" key="9">
    <source>
        <dbReference type="ARBA" id="ARBA00023316"/>
    </source>
</evidence>
<dbReference type="AlphaFoldDB" id="A0A346DZ37"/>
<evidence type="ECO:0000256" key="2">
    <source>
        <dbReference type="ARBA" id="ARBA00004752"/>
    </source>
</evidence>
<dbReference type="NCBIfam" id="TIGR01072">
    <property type="entry name" value="murA"/>
    <property type="match status" value="1"/>
</dbReference>
<feature type="active site" description="Proton donor" evidence="13">
    <location>
        <position position="118"/>
    </location>
</feature>
<dbReference type="KEGG" id="ppet:C9I82_010"/>
<dbReference type="InterPro" id="IPR050068">
    <property type="entry name" value="MurA_subfamily"/>
</dbReference>
<sequence length="419" mass="46403">MYYMNKFRILGPKKLKGKIKISGSKNSALAIIFISLLTEKPITLKNVPYIQDIDIAIKILTKLGVKIDRREFMKIDSSKICNKFFSCSLIKYIRASIWLLPAIIIRWGSGELLLPGGCSIGNRPVDLHIWGLKELGVKIKFNRNYLKIDSINKLIGKTICFNKISVGATITVMSVATLAYGITIIKNAARDPEIIDIANFLNKLGAKIINAGESKIIIVGVKYLKGCIYSIMSDRIETGTFLTAAAVSGGDVLCYNTCVSNLKIVLKKLQFTGAKITYGQDWVRLNMIDKCLRSVNINTAPYPSFPTDMQSQFTLLNSVSNGSSIITENIFENRFMHVAEFIKMGARLKIKNNKIICHGVKKLIGNKVNATDLRSSISLVLAGCIADGITVVKNIHHIYRGYESIKNKLNSLGAVIECI</sequence>
<dbReference type="EC" id="2.5.1.7" evidence="13"/>
<proteinExistence type="inferred from homology"/>
<evidence type="ECO:0000256" key="4">
    <source>
        <dbReference type="ARBA" id="ARBA00022618"/>
    </source>
</evidence>
<keyword evidence="9 13" id="KW-0961">Cell wall biogenesis/degradation</keyword>
<feature type="binding site" evidence="13">
    <location>
        <position position="308"/>
    </location>
    <ligand>
        <name>UDP-N-acetyl-alpha-D-glucosamine</name>
        <dbReference type="ChEBI" id="CHEBI:57705"/>
    </ligand>
</feature>
<reference evidence="15 16" key="1">
    <citation type="submission" date="2018-03" db="EMBL/GenBank/DDBJ databases">
        <title>A parallel universe: an anciently diverged bacterial symbiosis in a Hawaiian planthopper (Hemiptera: Cixiidae) reveals rearranged nutritional responsibilities.</title>
        <authorList>
            <person name="Bennett G."/>
            <person name="Mao M."/>
        </authorList>
    </citation>
    <scope>NUCLEOTIDE SEQUENCE [LARGE SCALE GENOMIC DNA]</scope>
    <source>
        <strain evidence="15 16">OLIH</strain>
    </source>
</reference>
<comment type="pathway">
    <text evidence="2 13">Cell wall biogenesis; peptidoglycan biosynthesis.</text>
</comment>
<protein>
    <recommendedName>
        <fullName evidence="13">UDP-N-acetylglucosamine 1-carboxyvinyltransferase</fullName>
        <ecNumber evidence="13">2.5.1.7</ecNumber>
    </recommendedName>
    <alternativeName>
        <fullName evidence="13">Enoylpyruvate transferase</fullName>
    </alternativeName>
    <alternativeName>
        <fullName evidence="13">UDP-N-acetylglucosamine enolpyruvyl transferase</fullName>
        <shortName evidence="13">EPT</shortName>
    </alternativeName>
</protein>
<evidence type="ECO:0000256" key="11">
    <source>
        <dbReference type="ARBA" id="ARBA00038367"/>
    </source>
</evidence>
<dbReference type="GO" id="GO:0051301">
    <property type="term" value="P:cell division"/>
    <property type="evidence" value="ECO:0007669"/>
    <property type="project" value="UniProtKB-KW"/>
</dbReference>
<evidence type="ECO:0000259" key="14">
    <source>
        <dbReference type="Pfam" id="PF00275"/>
    </source>
</evidence>
<dbReference type="InterPro" id="IPR036968">
    <property type="entry name" value="Enolpyruvate_Tfrase_sf"/>
</dbReference>
<feature type="binding site" evidence="13">
    <location>
        <begin position="123"/>
        <end position="127"/>
    </location>
    <ligand>
        <name>UDP-N-acetyl-alpha-D-glucosamine</name>
        <dbReference type="ChEBI" id="CHEBI:57705"/>
    </ligand>
</feature>
<feature type="binding site" evidence="13">
    <location>
        <position position="94"/>
    </location>
    <ligand>
        <name>UDP-N-acetyl-alpha-D-glucosamine</name>
        <dbReference type="ChEBI" id="CHEBI:57705"/>
    </ligand>
</feature>
<dbReference type="NCBIfam" id="NF006873">
    <property type="entry name" value="PRK09369.1"/>
    <property type="match status" value="1"/>
</dbReference>
<dbReference type="UniPathway" id="UPA00219"/>
<dbReference type="PANTHER" id="PTHR43783">
    <property type="entry name" value="UDP-N-ACETYLGLUCOSAMINE 1-CARBOXYVINYLTRANSFERASE"/>
    <property type="match status" value="1"/>
</dbReference>
<evidence type="ECO:0000256" key="8">
    <source>
        <dbReference type="ARBA" id="ARBA00023306"/>
    </source>
</evidence>
<evidence type="ECO:0000313" key="16">
    <source>
        <dbReference type="Proteomes" id="UP000256856"/>
    </source>
</evidence>
<evidence type="ECO:0000256" key="13">
    <source>
        <dbReference type="HAMAP-Rule" id="MF_00111"/>
    </source>
</evidence>
<evidence type="ECO:0000256" key="5">
    <source>
        <dbReference type="ARBA" id="ARBA00022679"/>
    </source>
</evidence>
<dbReference type="Pfam" id="PF00275">
    <property type="entry name" value="EPSP_synthase"/>
    <property type="match status" value="1"/>
</dbReference>
<name>A0A346DZ37_9ENTR</name>
<dbReference type="GO" id="GO:0008360">
    <property type="term" value="P:regulation of cell shape"/>
    <property type="evidence" value="ECO:0007669"/>
    <property type="project" value="UniProtKB-KW"/>
</dbReference>
<keyword evidence="16" id="KW-1185">Reference proteome</keyword>
<dbReference type="GO" id="GO:0071555">
    <property type="term" value="P:cell wall organization"/>
    <property type="evidence" value="ECO:0007669"/>
    <property type="project" value="UniProtKB-KW"/>
</dbReference>
<keyword evidence="6 13" id="KW-0133">Cell shape</keyword>
<dbReference type="HAMAP" id="MF_00111">
    <property type="entry name" value="MurA"/>
    <property type="match status" value="1"/>
</dbReference>
<dbReference type="SUPFAM" id="SSF55205">
    <property type="entry name" value="EPT/RTPC-like"/>
    <property type="match status" value="1"/>
</dbReference>
<dbReference type="Gene3D" id="3.65.10.10">
    <property type="entry name" value="Enolpyruvate transferase domain"/>
    <property type="match status" value="2"/>
</dbReference>
<feature type="modified residue" description="2-(S-cysteinyl)pyruvic acid O-phosphothioketal" evidence="13">
    <location>
        <position position="118"/>
    </location>
</feature>
<gene>
    <name evidence="13" type="primary">murA</name>
    <name evidence="15" type="ORF">C9I82_010</name>
</gene>
<dbReference type="GO" id="GO:0009252">
    <property type="term" value="P:peptidoglycan biosynthetic process"/>
    <property type="evidence" value="ECO:0007669"/>
    <property type="project" value="UniProtKB-UniRule"/>
</dbReference>
<keyword evidence="7 13" id="KW-0573">Peptidoglycan synthesis</keyword>
<keyword evidence="10 13" id="KW-0670">Pyruvate</keyword>
<dbReference type="GO" id="GO:0005737">
    <property type="term" value="C:cytoplasm"/>
    <property type="evidence" value="ECO:0007669"/>
    <property type="project" value="UniProtKB-SubCell"/>
</dbReference>
<dbReference type="GO" id="GO:0019277">
    <property type="term" value="P:UDP-N-acetylgalactosamine biosynthetic process"/>
    <property type="evidence" value="ECO:0007669"/>
    <property type="project" value="InterPro"/>
</dbReference>
<comment type="similarity">
    <text evidence="11 13">Belongs to the EPSP synthase family. MurA subfamily.</text>
</comment>
<keyword evidence="5 13" id="KW-0808">Transferase</keyword>
<dbReference type="InterPro" id="IPR005750">
    <property type="entry name" value="UDP_GlcNAc_COvinyl_MurA"/>
</dbReference>
<evidence type="ECO:0000256" key="7">
    <source>
        <dbReference type="ARBA" id="ARBA00022984"/>
    </source>
</evidence>
<keyword evidence="8 13" id="KW-0131">Cell cycle</keyword>